<dbReference type="InterPro" id="IPR036691">
    <property type="entry name" value="Endo/exonu/phosph_ase_sf"/>
</dbReference>
<proteinExistence type="predicted"/>
<accession>A0A438ISX5</accession>
<keyword evidence="1" id="KW-1133">Transmembrane helix</keyword>
<dbReference type="InterPro" id="IPR005135">
    <property type="entry name" value="Endo/exonuclease/phosphatase"/>
</dbReference>
<keyword evidence="3" id="KW-0808">Transferase</keyword>
<evidence type="ECO:0000259" key="2">
    <source>
        <dbReference type="PROSITE" id="PS50878"/>
    </source>
</evidence>
<comment type="caution">
    <text evidence="3">The sequence shown here is derived from an EMBL/GenBank/DDBJ whole genome shotgun (WGS) entry which is preliminary data.</text>
</comment>
<dbReference type="PANTHER" id="PTHR33116:SF78">
    <property type="entry name" value="OS12G0587133 PROTEIN"/>
    <property type="match status" value="1"/>
</dbReference>
<dbReference type="PROSITE" id="PS50878">
    <property type="entry name" value="RT_POL"/>
    <property type="match status" value="1"/>
</dbReference>
<gene>
    <name evidence="3" type="primary">LIN1_344</name>
    <name evidence="3" type="ORF">CK203_029160</name>
</gene>
<feature type="transmembrane region" description="Helical" evidence="1">
    <location>
        <begin position="1023"/>
        <end position="1041"/>
    </location>
</feature>
<dbReference type="InterPro" id="IPR043502">
    <property type="entry name" value="DNA/RNA_pol_sf"/>
</dbReference>
<keyword evidence="3" id="KW-0548">Nucleotidyltransferase</keyword>
<feature type="transmembrane region" description="Helical" evidence="1">
    <location>
        <begin position="1220"/>
        <end position="1239"/>
    </location>
</feature>
<dbReference type="PANTHER" id="PTHR33116">
    <property type="entry name" value="REVERSE TRANSCRIPTASE ZINC-BINDING DOMAIN-CONTAINING PROTEIN-RELATED-RELATED"/>
    <property type="match status" value="1"/>
</dbReference>
<dbReference type="Pfam" id="PF13966">
    <property type="entry name" value="zf-RVT"/>
    <property type="match status" value="1"/>
</dbReference>
<feature type="domain" description="Reverse transcriptase" evidence="2">
    <location>
        <begin position="707"/>
        <end position="986"/>
    </location>
</feature>
<keyword evidence="1" id="KW-0472">Membrane</keyword>
<keyword evidence="3" id="KW-0695">RNA-directed DNA polymerase</keyword>
<dbReference type="Pfam" id="PF03372">
    <property type="entry name" value="Exo_endo_phos"/>
    <property type="match status" value="1"/>
</dbReference>
<evidence type="ECO:0000313" key="4">
    <source>
        <dbReference type="Proteomes" id="UP000288805"/>
    </source>
</evidence>
<dbReference type="GO" id="GO:0003964">
    <property type="term" value="F:RNA-directed DNA polymerase activity"/>
    <property type="evidence" value="ECO:0007669"/>
    <property type="project" value="UniProtKB-KW"/>
</dbReference>
<evidence type="ECO:0000313" key="3">
    <source>
        <dbReference type="EMBL" id="RVW99820.1"/>
    </source>
</evidence>
<reference evidence="3 4" key="1">
    <citation type="journal article" date="2018" name="PLoS Genet.">
        <title>Population sequencing reveals clonal diversity and ancestral inbreeding in the grapevine cultivar Chardonnay.</title>
        <authorList>
            <person name="Roach M.J."/>
            <person name="Johnson D.L."/>
            <person name="Bohlmann J."/>
            <person name="van Vuuren H.J."/>
            <person name="Jones S.J."/>
            <person name="Pretorius I.S."/>
            <person name="Schmidt S.A."/>
            <person name="Borneman A.R."/>
        </authorList>
    </citation>
    <scope>NUCLEOTIDE SEQUENCE [LARGE SCALE GENOMIC DNA]</scope>
    <source>
        <strain evidence="4">cv. Chardonnay</strain>
        <tissue evidence="3">Leaf</tissue>
    </source>
</reference>
<dbReference type="Gene3D" id="3.60.10.10">
    <property type="entry name" value="Endonuclease/exonuclease/phosphatase"/>
    <property type="match status" value="1"/>
</dbReference>
<dbReference type="EMBL" id="QGNW01000085">
    <property type="protein sequence ID" value="RVW99820.1"/>
    <property type="molecule type" value="Genomic_DNA"/>
</dbReference>
<dbReference type="SUPFAM" id="SSF56672">
    <property type="entry name" value="DNA/RNA polymerases"/>
    <property type="match status" value="1"/>
</dbReference>
<dbReference type="Pfam" id="PF00078">
    <property type="entry name" value="RVT_1"/>
    <property type="match status" value="1"/>
</dbReference>
<dbReference type="AlphaFoldDB" id="A0A438ISX5"/>
<dbReference type="InterPro" id="IPR000477">
    <property type="entry name" value="RT_dom"/>
</dbReference>
<dbReference type="CDD" id="cd01650">
    <property type="entry name" value="RT_nLTR_like"/>
    <property type="match status" value="1"/>
</dbReference>
<organism evidence="3 4">
    <name type="scientific">Vitis vinifera</name>
    <name type="common">Grape</name>
    <dbReference type="NCBI Taxonomy" id="29760"/>
    <lineage>
        <taxon>Eukaryota</taxon>
        <taxon>Viridiplantae</taxon>
        <taxon>Streptophyta</taxon>
        <taxon>Embryophyta</taxon>
        <taxon>Tracheophyta</taxon>
        <taxon>Spermatophyta</taxon>
        <taxon>Magnoliopsida</taxon>
        <taxon>eudicotyledons</taxon>
        <taxon>Gunneridae</taxon>
        <taxon>Pentapetalae</taxon>
        <taxon>rosids</taxon>
        <taxon>Vitales</taxon>
        <taxon>Vitaceae</taxon>
        <taxon>Viteae</taxon>
        <taxon>Vitis</taxon>
    </lineage>
</organism>
<dbReference type="Proteomes" id="UP000288805">
    <property type="component" value="Unassembled WGS sequence"/>
</dbReference>
<name>A0A438ISX5_VITVI</name>
<dbReference type="InterPro" id="IPR026960">
    <property type="entry name" value="RVT-Znf"/>
</dbReference>
<protein>
    <submittedName>
        <fullName evidence="3">LINE-1 reverse transcriptase-like</fullName>
    </submittedName>
</protein>
<dbReference type="SUPFAM" id="SSF56219">
    <property type="entry name" value="DNase I-like"/>
    <property type="match status" value="1"/>
</dbReference>
<sequence>MVAFSKGRGVSKGGKSWSAVESKTFEISIEEKTGAEESQAQSVLKFGKNEEEKGKGLVGGWLLLAQKLRALGVSTPALSKGEFGTSNSEKHSYSVKGKEKGKGVYVEVMRAKTGELGDSLWVHVGDRDLLSREQQLSRCLVECFGDSFELVPPLTFLKEWAYERWSLKGGLKNSRLGALVLFEFENKVEAALVLLRGSRCFKEREFPLHKWGPKVGCFRNGSHAKEVWVKVVGLPLHLWSREVVTRSAWYKDERLEVRDEGGGDTRASVSVRDVQNFQIDMQSRGTDEQVVCGKRHRYAVVAVAAEGKLPSAAELDSSDWGDGGMDLEPLVVEVTVVGELLSRRLMATDEALMEEASKYSVDRVSDGNSSGAEGEFYRIPLCVVRNGVVSALGGWSEPSWGSVDPERGNGLTLVTVGSELASPFEKWSDYHLEEGRVQMKIRTLSWNVRGVNDRDKRKIIKSVIKSQRVDVVCLQETKIKEMTTGLVHSLGVGRHLDWRAVNSRGGTGGILVFWDNRLVELVGLEEGFSQFRASSKIVWMGILPRPISDHFPVLLEGGGLKRGPSPFRFENMWLKEGFKEKMKMWWGSLKFTGTFSFILDAKLRALKNILKNWNKEEFGLIETKKGEALRQVEYWDEKEKCAALNLEECEARKKARESYKSWLYSKEERSSPSIDGLFFIGLASSEAEGLEIPFSEEEVEIMGLFREFRERGRFVKSLNATFLVLVPKKGGVEDLKDFRPISLVGSLYKLLTKVLVNRIKKVMEKVISEPQNAFVKGRQILDAVLIANEVVDSRLKSNQGGVLCKLDIEKVYDHVSWKLLAVLKKMGFGERWIKWIEWCISTVRFSVLINGSPSSFFQSSRGLRQGDPISPYLFVITMEVFSCLLRRVISGGFLSGWRVRGREGEGILISHLLFADDILVFCEESQDHLTHLSWLLMWFEACSGLRVNLEKSENIPMGRVHDIEDLASELGCKVGGLPSCYLGLPLGAPFKLEVVWDGVEKRFRKRLAMWKRQYISKGGRLTLIWSILSSMPVYFMLLFYLPRKVRLRLEKIQRDFLWGGGALEQRPHFVRLNLRFAIQSEALWKQVISHKYGVKEEGWCTRAEIDMVERFMLKIQAFRVQREDEDKVVWTASRSGAFSVKSLYSILEPGGSSLFPYGSIWRANVPPKVAFFAWEASWGKILTLEQLQRRGYSLANRCFLCLSEVETVDHLLLHCVKMRALWNLWNLLFSLFGVAWVLSGSVKETLLMWHRAFVGENP</sequence>
<keyword evidence="1" id="KW-0812">Transmembrane</keyword>
<evidence type="ECO:0000256" key="1">
    <source>
        <dbReference type="SAM" id="Phobius"/>
    </source>
</evidence>